<evidence type="ECO:0000256" key="3">
    <source>
        <dbReference type="ARBA" id="ARBA00022840"/>
    </source>
</evidence>
<dbReference type="Pfam" id="PF08706">
    <property type="entry name" value="D5_N"/>
    <property type="match status" value="1"/>
</dbReference>
<feature type="domain" description="SF3 helicase" evidence="5">
    <location>
        <begin position="315"/>
        <end position="476"/>
    </location>
</feature>
<dbReference type="GO" id="GO:0004386">
    <property type="term" value="F:helicase activity"/>
    <property type="evidence" value="ECO:0007669"/>
    <property type="project" value="UniProtKB-KW"/>
</dbReference>
<dbReference type="OrthoDB" id="9763644at2"/>
<dbReference type="GO" id="GO:0005524">
    <property type="term" value="F:ATP binding"/>
    <property type="evidence" value="ECO:0007669"/>
    <property type="project" value="UniProtKB-KW"/>
</dbReference>
<dbReference type="STRING" id="1121442.SAMN02745702_02754"/>
<protein>
    <submittedName>
        <fullName evidence="6">Putative DNA primase/helicase</fullName>
    </submittedName>
</protein>
<keyword evidence="6" id="KW-0347">Helicase</keyword>
<sequence length="627" mass="70696">MPKNTAEIGQGTLGKEQEVRAASPSEECAAQDPLPQPSPGDVPFGGAPLEFELKRKAAESSVPLPETGWTQAEIRDAASSEIELERKEIWKRTLEQYADRLDGDPDAPPRAQELFSTVPETGHTVDAPYSRIMANLASLGDLGDAQMLQEQSGHEFCYDNTAQRWFRFNGVIWKRDGNRQVRREVSRLAEFYDKAAFQQKRKIREAGRGEVTEAKGVLRSIRSRSKALRGYSIDRVLDEAASGDNSMGIAGNEWDQHPELLACANGVIDLESGKLHRGDPKLYLRMASPYEYHGLHAEAEPFDEMLDMVFCGNAELRDYFERVVGCAATGLREKKIWCAYGPKGDNGKSILFETLAGVLGDFAGNLKVDLLLDQRKQQNEEPYLIALKGRRMAVASEPPKNSYFSLERVKMLTGSDTVTARGLYMPDPLEFKPVCKIFVHTNFVPRLKNADQAFLKRLVIVPFHASFVAPEAADPSRHMYPRKPEDKIKELFRQHGPGILSWVVRCARRYLRNRDLSEPECVRKAGSSYEQEYDTLGDFIRSCCELADSGIKTRAKVLYDVFALWLELEKGVPPERIIKSRSFNADMRQRFDDHDSNVLYFKGICLKPEYKGSAAELRAQWEKKADA</sequence>
<evidence type="ECO:0000256" key="1">
    <source>
        <dbReference type="ARBA" id="ARBA00022741"/>
    </source>
</evidence>
<dbReference type="PROSITE" id="PS51206">
    <property type="entry name" value="SF3_HELICASE_1"/>
    <property type="match status" value="1"/>
</dbReference>
<dbReference type="InterPro" id="IPR051620">
    <property type="entry name" value="ORF904-like_C"/>
</dbReference>
<dbReference type="Proteomes" id="UP000189733">
    <property type="component" value="Unassembled WGS sequence"/>
</dbReference>
<keyword evidence="2" id="KW-0378">Hydrolase</keyword>
<proteinExistence type="predicted"/>
<dbReference type="InterPro" id="IPR014015">
    <property type="entry name" value="Helicase_SF3_DNA-vir"/>
</dbReference>
<dbReference type="AlphaFoldDB" id="A0A1T4WWT6"/>
<dbReference type="PANTHER" id="PTHR35372:SF2">
    <property type="entry name" value="SF3 HELICASE DOMAIN-CONTAINING PROTEIN"/>
    <property type="match status" value="1"/>
</dbReference>
<dbReference type="PANTHER" id="PTHR35372">
    <property type="entry name" value="ATP BINDING PROTEIN-RELATED"/>
    <property type="match status" value="1"/>
</dbReference>
<accession>A0A1T4WWT6</accession>
<dbReference type="RefSeq" id="WP_159446013.1">
    <property type="nucleotide sequence ID" value="NZ_FUYA01000011.1"/>
</dbReference>
<dbReference type="EMBL" id="FUYA01000011">
    <property type="protein sequence ID" value="SKA81764.1"/>
    <property type="molecule type" value="Genomic_DNA"/>
</dbReference>
<keyword evidence="1" id="KW-0547">Nucleotide-binding</keyword>
<evidence type="ECO:0000259" key="5">
    <source>
        <dbReference type="PROSITE" id="PS51206"/>
    </source>
</evidence>
<dbReference type="NCBIfam" id="TIGR01613">
    <property type="entry name" value="primase_Cterm"/>
    <property type="match status" value="1"/>
</dbReference>
<dbReference type="InterPro" id="IPR014818">
    <property type="entry name" value="Phage/plasmid_primase_P4_C"/>
</dbReference>
<evidence type="ECO:0000256" key="2">
    <source>
        <dbReference type="ARBA" id="ARBA00022801"/>
    </source>
</evidence>
<dbReference type="GO" id="GO:0016787">
    <property type="term" value="F:hydrolase activity"/>
    <property type="evidence" value="ECO:0007669"/>
    <property type="project" value="UniProtKB-KW"/>
</dbReference>
<dbReference type="InterPro" id="IPR027417">
    <property type="entry name" value="P-loop_NTPase"/>
</dbReference>
<gene>
    <name evidence="6" type="ORF">SAMN02745702_02754</name>
</gene>
<feature type="region of interest" description="Disordered" evidence="4">
    <location>
        <begin position="1"/>
        <end position="47"/>
    </location>
</feature>
<name>A0A1T4WWT6_9BACT</name>
<dbReference type="SMART" id="SM00885">
    <property type="entry name" value="D5_N"/>
    <property type="match status" value="1"/>
</dbReference>
<keyword evidence="7" id="KW-1185">Reference proteome</keyword>
<keyword evidence="3" id="KW-0067">ATP-binding</keyword>
<organism evidence="6 7">
    <name type="scientific">Desulfobaculum bizertense DSM 18034</name>
    <dbReference type="NCBI Taxonomy" id="1121442"/>
    <lineage>
        <taxon>Bacteria</taxon>
        <taxon>Pseudomonadati</taxon>
        <taxon>Thermodesulfobacteriota</taxon>
        <taxon>Desulfovibrionia</taxon>
        <taxon>Desulfovibrionales</taxon>
        <taxon>Desulfovibrionaceae</taxon>
        <taxon>Desulfobaculum</taxon>
    </lineage>
</organism>
<evidence type="ECO:0000256" key="4">
    <source>
        <dbReference type="SAM" id="MobiDB-lite"/>
    </source>
</evidence>
<evidence type="ECO:0000313" key="7">
    <source>
        <dbReference type="Proteomes" id="UP000189733"/>
    </source>
</evidence>
<evidence type="ECO:0000313" key="6">
    <source>
        <dbReference type="EMBL" id="SKA81764.1"/>
    </source>
</evidence>
<dbReference type="InterPro" id="IPR006500">
    <property type="entry name" value="Helicase_put_C_phage/plasmid"/>
</dbReference>
<reference evidence="6 7" key="1">
    <citation type="submission" date="2017-02" db="EMBL/GenBank/DDBJ databases">
        <authorList>
            <person name="Peterson S.W."/>
        </authorList>
    </citation>
    <scope>NUCLEOTIDE SEQUENCE [LARGE SCALE GENOMIC DNA]</scope>
    <source>
        <strain evidence="6 7">DSM 18034</strain>
    </source>
</reference>
<dbReference type="Gene3D" id="3.40.50.300">
    <property type="entry name" value="P-loop containing nucleotide triphosphate hydrolases"/>
    <property type="match status" value="1"/>
</dbReference>